<keyword evidence="2" id="KW-1185">Reference proteome</keyword>
<evidence type="ECO:0000313" key="2">
    <source>
        <dbReference type="Proteomes" id="UP000825258"/>
    </source>
</evidence>
<dbReference type="EMBL" id="AP024749">
    <property type="protein sequence ID" value="BCY28884.1"/>
    <property type="molecule type" value="Genomic_DNA"/>
</dbReference>
<protein>
    <recommendedName>
        <fullName evidence="3">Lipoprotein</fullName>
    </recommendedName>
</protein>
<evidence type="ECO:0008006" key="3">
    <source>
        <dbReference type="Google" id="ProtNLM"/>
    </source>
</evidence>
<dbReference type="Proteomes" id="UP000825258">
    <property type="component" value="Chromosome"/>
</dbReference>
<dbReference type="RefSeq" id="WP_221257988.1">
    <property type="nucleotide sequence ID" value="NZ_AP024749.1"/>
</dbReference>
<proteinExistence type="predicted"/>
<name>A0ABM7S6B6_9FLAO</name>
<reference evidence="1 2" key="1">
    <citation type="submission" date="2021-06" db="EMBL/GenBank/DDBJ databases">
        <title>Whole genome sequences of Flavobacterium sp. KK2020170 and assembly.</title>
        <authorList>
            <person name="Kitahara K."/>
            <person name="Miyoshi S."/>
            <person name="Uesaka K."/>
        </authorList>
    </citation>
    <scope>NUCLEOTIDE SEQUENCE [LARGE SCALE GENOMIC DNA]</scope>
    <source>
        <strain evidence="1 2">KK2020170</strain>
    </source>
</reference>
<evidence type="ECO:0000313" key="1">
    <source>
        <dbReference type="EMBL" id="BCY28884.1"/>
    </source>
</evidence>
<sequence>MNRFFLILIVIVNLTSCATKKAEIPSSLDPIHIQNTTNFAKEQFESCMTGKFVPITKEIATPRIVRSWNENEERETCKEINRRFGDLIEFKIVQTAVYKDTYIYRYKANYSKLDKPAEIRVYTTLDHKIDGYIIKEVWLDKYTKFKPSKTKH</sequence>
<organism evidence="1 2">
    <name type="scientific">Flavobacterium okayamense</name>
    <dbReference type="NCBI Taxonomy" id="2830782"/>
    <lineage>
        <taxon>Bacteria</taxon>
        <taxon>Pseudomonadati</taxon>
        <taxon>Bacteroidota</taxon>
        <taxon>Flavobacteriia</taxon>
        <taxon>Flavobacteriales</taxon>
        <taxon>Flavobacteriaceae</taxon>
        <taxon>Flavobacterium</taxon>
    </lineage>
</organism>
<accession>A0ABM7S6B6</accession>
<gene>
    <name evidence="1" type="ORF">KK2020170_17520</name>
</gene>